<dbReference type="AlphaFoldDB" id="A0A284VMH8"/>
<organism evidence="1 2">
    <name type="scientific">Candidatus Methanoperedens nitratireducens</name>
    <dbReference type="NCBI Taxonomy" id="1392998"/>
    <lineage>
        <taxon>Archaea</taxon>
        <taxon>Methanobacteriati</taxon>
        <taxon>Methanobacteriota</taxon>
        <taxon>Stenosarchaea group</taxon>
        <taxon>Methanomicrobia</taxon>
        <taxon>Methanosarcinales</taxon>
        <taxon>ANME-2 cluster</taxon>
        <taxon>Candidatus Methanoperedentaceae</taxon>
        <taxon>Candidatus Methanoperedens</taxon>
    </lineage>
</organism>
<evidence type="ECO:0000313" key="1">
    <source>
        <dbReference type="EMBL" id="SNQ60480.1"/>
    </source>
</evidence>
<proteinExistence type="predicted"/>
<sequence>MRNFTIIFALMVIFVVAVTTGCVSKEAQEAKIAGDVGYSIGYIDENQTNIQKISWTASITNTGDRIAEDVKVDVILHPNITSRLNTIEESTVLLGDLKHDVWKGFKGNVTFITTGMSKQEIATWDTLVKIKVIWVEDGKVNEKILPVNKKIFQKRVNET</sequence>
<name>A0A284VMH8_9EURY</name>
<accession>A0A284VMH8</accession>
<dbReference type="EMBL" id="FZMP01000095">
    <property type="protein sequence ID" value="SNQ60480.1"/>
    <property type="molecule type" value="Genomic_DNA"/>
</dbReference>
<dbReference type="OrthoDB" id="142194at2157"/>
<protein>
    <submittedName>
        <fullName evidence="1">Uncharacterized protein</fullName>
    </submittedName>
</protein>
<keyword evidence="2" id="KW-1185">Reference proteome</keyword>
<reference evidence="2" key="1">
    <citation type="submission" date="2017-06" db="EMBL/GenBank/DDBJ databases">
        <authorList>
            <person name="Cremers G."/>
        </authorList>
    </citation>
    <scope>NUCLEOTIDE SEQUENCE [LARGE SCALE GENOMIC DNA]</scope>
</reference>
<dbReference type="PROSITE" id="PS51257">
    <property type="entry name" value="PROKAR_LIPOPROTEIN"/>
    <property type="match status" value="1"/>
</dbReference>
<evidence type="ECO:0000313" key="2">
    <source>
        <dbReference type="Proteomes" id="UP000218615"/>
    </source>
</evidence>
<gene>
    <name evidence="1" type="ORF">MNV_1840005</name>
</gene>
<dbReference type="Proteomes" id="UP000218615">
    <property type="component" value="Unassembled WGS sequence"/>
</dbReference>
<dbReference type="RefSeq" id="WP_096204847.1">
    <property type="nucleotide sequence ID" value="NZ_FZMP01000095.1"/>
</dbReference>